<protein>
    <submittedName>
        <fullName evidence="7">Lipopolysaccharide biosynthesis protein</fullName>
    </submittedName>
</protein>
<evidence type="ECO:0000256" key="4">
    <source>
        <dbReference type="ARBA" id="ARBA00022989"/>
    </source>
</evidence>
<evidence type="ECO:0000256" key="5">
    <source>
        <dbReference type="ARBA" id="ARBA00023136"/>
    </source>
</evidence>
<feature type="transmembrane region" description="Helical" evidence="6">
    <location>
        <begin position="173"/>
        <end position="195"/>
    </location>
</feature>
<dbReference type="AlphaFoldDB" id="A0A849B6Z9"/>
<comment type="subcellular location">
    <subcellularLocation>
        <location evidence="1">Cell membrane</location>
        <topology evidence="1">Multi-pass membrane protein</topology>
    </subcellularLocation>
</comment>
<reference evidence="7 8" key="1">
    <citation type="submission" date="2020-05" db="EMBL/GenBank/DDBJ databases">
        <title>MicrobeNet Type strains.</title>
        <authorList>
            <person name="Nicholson A.C."/>
        </authorList>
    </citation>
    <scope>NUCLEOTIDE SEQUENCE [LARGE SCALE GENOMIC DNA]</scope>
    <source>
        <strain evidence="7 8">ATCC 700815</strain>
    </source>
</reference>
<keyword evidence="5 6" id="KW-0472">Membrane</keyword>
<accession>A0A849B6Z9</accession>
<name>A0A849B6Z9_9BURK</name>
<dbReference type="EMBL" id="JABEMD010000002">
    <property type="protein sequence ID" value="NNH09723.1"/>
    <property type="molecule type" value="Genomic_DNA"/>
</dbReference>
<feature type="transmembrane region" description="Helical" evidence="6">
    <location>
        <begin position="382"/>
        <end position="405"/>
    </location>
</feature>
<evidence type="ECO:0000256" key="6">
    <source>
        <dbReference type="SAM" id="Phobius"/>
    </source>
</evidence>
<evidence type="ECO:0000256" key="1">
    <source>
        <dbReference type="ARBA" id="ARBA00004651"/>
    </source>
</evidence>
<feature type="transmembrane region" description="Helical" evidence="6">
    <location>
        <begin position="85"/>
        <end position="106"/>
    </location>
</feature>
<dbReference type="RefSeq" id="WP_151022188.1">
    <property type="nucleotide sequence ID" value="NZ_BAAAEB010000007.1"/>
</dbReference>
<feature type="transmembrane region" description="Helical" evidence="6">
    <location>
        <begin position="359"/>
        <end position="376"/>
    </location>
</feature>
<proteinExistence type="predicted"/>
<sequence>MRRRVAGNLLWMLTERGLQVVTGIAIVAMLARALGPEGFAHFQYAQAVVTIAASVALICGSEVVVPRLVADAASAAQHRLLAHAFVLRAFGGLLGYALMCGYLAVAGAAPEVWAVALLLGIAILLREPFGVVGAWMQAHTNNRPATVFSLISLTIKAGMVGLLFTAGSRAAPAFASAFAVEAVVLALLLAGYYLSRVPHRRIAVDSALAGQLLRGGTLFWASFMMMMAARRVDQLILQPLVPLADFGAYAATMQILDNYAAAATIIAAGAAPVYVYGQADAALARRNVGLLALLLGVVGFAGAAVIAGTADWIIHLLYGEQFGTAIGLLRVAAFATALLFVDVGLTLLPVYLRKPEWVALKWAGTLAMILVFDLIAVPRYGIWGAVGGYALANGFAVVIGLALWWRCRTARPVQSTMAAHER</sequence>
<evidence type="ECO:0000313" key="7">
    <source>
        <dbReference type="EMBL" id="NNH09723.1"/>
    </source>
</evidence>
<feature type="transmembrane region" description="Helical" evidence="6">
    <location>
        <begin position="147"/>
        <end position="167"/>
    </location>
</feature>
<organism evidence="7 8">
    <name type="scientific">Cupriavidus gilardii</name>
    <dbReference type="NCBI Taxonomy" id="82541"/>
    <lineage>
        <taxon>Bacteria</taxon>
        <taxon>Pseudomonadati</taxon>
        <taxon>Pseudomonadota</taxon>
        <taxon>Betaproteobacteria</taxon>
        <taxon>Burkholderiales</taxon>
        <taxon>Burkholderiaceae</taxon>
        <taxon>Cupriavidus</taxon>
    </lineage>
</organism>
<dbReference type="PANTHER" id="PTHR30250:SF11">
    <property type="entry name" value="O-ANTIGEN TRANSPORTER-RELATED"/>
    <property type="match status" value="1"/>
</dbReference>
<feature type="transmembrane region" description="Helical" evidence="6">
    <location>
        <begin position="207"/>
        <end position="229"/>
    </location>
</feature>
<feature type="transmembrane region" description="Helical" evidence="6">
    <location>
        <begin position="328"/>
        <end position="352"/>
    </location>
</feature>
<comment type="caution">
    <text evidence="7">The sequence shown here is derived from an EMBL/GenBank/DDBJ whole genome shotgun (WGS) entry which is preliminary data.</text>
</comment>
<keyword evidence="4 6" id="KW-1133">Transmembrane helix</keyword>
<feature type="transmembrane region" description="Helical" evidence="6">
    <location>
        <begin position="43"/>
        <end position="65"/>
    </location>
</feature>
<dbReference type="PANTHER" id="PTHR30250">
    <property type="entry name" value="PST FAMILY PREDICTED COLANIC ACID TRANSPORTER"/>
    <property type="match status" value="1"/>
</dbReference>
<dbReference type="Proteomes" id="UP000542973">
    <property type="component" value="Unassembled WGS sequence"/>
</dbReference>
<keyword evidence="3 6" id="KW-0812">Transmembrane</keyword>
<evidence type="ECO:0000256" key="2">
    <source>
        <dbReference type="ARBA" id="ARBA00022475"/>
    </source>
</evidence>
<keyword evidence="2" id="KW-1003">Cell membrane</keyword>
<dbReference type="InterPro" id="IPR050833">
    <property type="entry name" value="Poly_Biosynth_Transport"/>
</dbReference>
<feature type="transmembrane region" description="Helical" evidence="6">
    <location>
        <begin position="259"/>
        <end position="276"/>
    </location>
</feature>
<feature type="transmembrane region" description="Helical" evidence="6">
    <location>
        <begin position="112"/>
        <end position="135"/>
    </location>
</feature>
<evidence type="ECO:0000313" key="8">
    <source>
        <dbReference type="Proteomes" id="UP000542973"/>
    </source>
</evidence>
<evidence type="ECO:0000256" key="3">
    <source>
        <dbReference type="ARBA" id="ARBA00022692"/>
    </source>
</evidence>
<feature type="transmembrane region" description="Helical" evidence="6">
    <location>
        <begin position="288"/>
        <end position="308"/>
    </location>
</feature>
<gene>
    <name evidence="7" type="ORF">HLB16_02355</name>
</gene>
<dbReference type="GO" id="GO:0005886">
    <property type="term" value="C:plasma membrane"/>
    <property type="evidence" value="ECO:0007669"/>
    <property type="project" value="UniProtKB-SubCell"/>
</dbReference>